<organism evidence="3 4">
    <name type="scientific">Onishia taeanensis</name>
    <dbReference type="NCBI Taxonomy" id="284577"/>
    <lineage>
        <taxon>Bacteria</taxon>
        <taxon>Pseudomonadati</taxon>
        <taxon>Pseudomonadota</taxon>
        <taxon>Gammaproteobacteria</taxon>
        <taxon>Oceanospirillales</taxon>
        <taxon>Halomonadaceae</taxon>
        <taxon>Onishia</taxon>
    </lineage>
</organism>
<keyword evidence="3" id="KW-0378">Hydrolase</keyword>
<dbReference type="Gene3D" id="1.10.10.2520">
    <property type="entry name" value="Cell wall hydrolase SleB, domain 1"/>
    <property type="match status" value="1"/>
</dbReference>
<dbReference type="GO" id="GO:0016787">
    <property type="term" value="F:hydrolase activity"/>
    <property type="evidence" value="ECO:0007669"/>
    <property type="project" value="UniProtKB-KW"/>
</dbReference>
<evidence type="ECO:0000313" key="4">
    <source>
        <dbReference type="Proteomes" id="UP000249700"/>
    </source>
</evidence>
<dbReference type="InterPro" id="IPR042047">
    <property type="entry name" value="SleB_dom1"/>
</dbReference>
<dbReference type="OrthoDB" id="9785345at2"/>
<accession>A0A328Y390</accession>
<feature type="signal peptide" evidence="1">
    <location>
        <begin position="1"/>
        <end position="21"/>
    </location>
</feature>
<evidence type="ECO:0000256" key="1">
    <source>
        <dbReference type="SAM" id="SignalP"/>
    </source>
</evidence>
<dbReference type="Proteomes" id="UP000249700">
    <property type="component" value="Unassembled WGS sequence"/>
</dbReference>
<gene>
    <name evidence="3" type="ORF">BCL93_101507</name>
</gene>
<dbReference type="RefSeq" id="WP_112053517.1">
    <property type="nucleotide sequence ID" value="NZ_QLSX01000001.1"/>
</dbReference>
<dbReference type="InterPro" id="IPR011105">
    <property type="entry name" value="Cell_wall_hydrolase_SleB"/>
</dbReference>
<comment type="caution">
    <text evidence="3">The sequence shown here is derived from an EMBL/GenBank/DDBJ whole genome shotgun (WGS) entry which is preliminary data.</text>
</comment>
<sequence>MYQSVLVLCLVVLMTAKPVMAADSEQLTREQKSTIAQDKAELIEQSIVDGGSESRPDPAVAITRPGIKAVDPLGASPLDDAITCLARAVYWEAKGEGTDDMAAVANVVMNRLADAGFPDTICGVVKQGGEQGYCQFSWWCDGRGDDVQEPQRYAIVKEVARQALNGQLSDHTGGAMFFHQRTILPYWAADFTETASIGDFIFYKP</sequence>
<dbReference type="Pfam" id="PF07486">
    <property type="entry name" value="Hydrolase_2"/>
    <property type="match status" value="1"/>
</dbReference>
<name>A0A328Y390_9GAMM</name>
<evidence type="ECO:0000259" key="2">
    <source>
        <dbReference type="Pfam" id="PF07486"/>
    </source>
</evidence>
<reference evidence="3 4" key="1">
    <citation type="submission" date="2018-06" db="EMBL/GenBank/DDBJ databases">
        <title>Comparative analysis of microorganisms from saline springs in Andes Mountain Range, Colombia.</title>
        <authorList>
            <person name="Rubin E."/>
        </authorList>
    </citation>
    <scope>NUCLEOTIDE SEQUENCE [LARGE SCALE GENOMIC DNA]</scope>
    <source>
        <strain evidence="3 4">USBA-857</strain>
    </source>
</reference>
<protein>
    <submittedName>
        <fullName evidence="3">Cell wall hydrolase</fullName>
    </submittedName>
</protein>
<proteinExistence type="predicted"/>
<keyword evidence="1" id="KW-0732">Signal</keyword>
<evidence type="ECO:0000313" key="3">
    <source>
        <dbReference type="EMBL" id="RAR64681.1"/>
    </source>
</evidence>
<dbReference type="EMBL" id="QLSX01000001">
    <property type="protein sequence ID" value="RAR64681.1"/>
    <property type="molecule type" value="Genomic_DNA"/>
</dbReference>
<dbReference type="AlphaFoldDB" id="A0A328Y390"/>
<feature type="chain" id="PRO_5016364999" evidence="1">
    <location>
        <begin position="22"/>
        <end position="205"/>
    </location>
</feature>
<feature type="domain" description="Cell wall hydrolase SleB" evidence="2">
    <location>
        <begin position="95"/>
        <end position="203"/>
    </location>
</feature>